<keyword evidence="6 8" id="KW-0472">Membrane</keyword>
<gene>
    <name evidence="9" type="ordered locus">Halhy_5759</name>
</gene>
<dbReference type="Proteomes" id="UP000008461">
    <property type="component" value="Chromosome"/>
</dbReference>
<proteinExistence type="inferred from homology"/>
<evidence type="ECO:0000313" key="10">
    <source>
        <dbReference type="Proteomes" id="UP000008461"/>
    </source>
</evidence>
<feature type="transmembrane region" description="Helical" evidence="8">
    <location>
        <begin position="24"/>
        <end position="46"/>
    </location>
</feature>
<keyword evidence="3" id="KW-1003">Cell membrane</keyword>
<dbReference type="EMBL" id="CP002691">
    <property type="protein sequence ID" value="AEE53582.1"/>
    <property type="molecule type" value="Genomic_DNA"/>
</dbReference>
<sequence>MAEMNVPERASRGKRRAQKRTTRVDLTAMVDLGFLLITFFMLASVFQKPKAMEVNKPVPLDSEELRCFVGESKTFTLLAGKNDKIYCYTGADDALETKIDTLTFSRQDLRRHIVQRQQEVGKKWGSPDELFVSIKLFPKSKFRNMVDLLDEMAICGVKRYAIVDEFNQTDELVALQTGNKLE</sequence>
<dbReference type="InterPro" id="IPR003400">
    <property type="entry name" value="ExbD"/>
</dbReference>
<keyword evidence="10" id="KW-1185">Reference proteome</keyword>
<dbReference type="PANTHER" id="PTHR30558">
    <property type="entry name" value="EXBD MEMBRANE COMPONENT OF PMF-DRIVEN MACROMOLECULE IMPORT SYSTEM"/>
    <property type="match status" value="1"/>
</dbReference>
<dbReference type="GO" id="GO:0005886">
    <property type="term" value="C:plasma membrane"/>
    <property type="evidence" value="ECO:0007669"/>
    <property type="project" value="UniProtKB-SubCell"/>
</dbReference>
<dbReference type="eggNOG" id="COG0848">
    <property type="taxonomic scope" value="Bacteria"/>
</dbReference>
<reference evidence="9 10" key="1">
    <citation type="journal article" date="2011" name="Stand. Genomic Sci.">
        <title>Complete genome sequence of Haliscomenobacter hydrossis type strain (O).</title>
        <authorList>
            <consortium name="US DOE Joint Genome Institute (JGI-PGF)"/>
            <person name="Daligault H."/>
            <person name="Lapidus A."/>
            <person name="Zeytun A."/>
            <person name="Nolan M."/>
            <person name="Lucas S."/>
            <person name="Del Rio T.G."/>
            <person name="Tice H."/>
            <person name="Cheng J.F."/>
            <person name="Tapia R."/>
            <person name="Han C."/>
            <person name="Goodwin L."/>
            <person name="Pitluck S."/>
            <person name="Liolios K."/>
            <person name="Pagani I."/>
            <person name="Ivanova N."/>
            <person name="Huntemann M."/>
            <person name="Mavromatis K."/>
            <person name="Mikhailova N."/>
            <person name="Pati A."/>
            <person name="Chen A."/>
            <person name="Palaniappan K."/>
            <person name="Land M."/>
            <person name="Hauser L."/>
            <person name="Brambilla E.M."/>
            <person name="Rohde M."/>
            <person name="Verbarg S."/>
            <person name="Goker M."/>
            <person name="Bristow J."/>
            <person name="Eisen J.A."/>
            <person name="Markowitz V."/>
            <person name="Hugenholtz P."/>
            <person name="Kyrpides N.C."/>
            <person name="Klenk H.P."/>
            <person name="Woyke T."/>
        </authorList>
    </citation>
    <scope>NUCLEOTIDE SEQUENCE [LARGE SCALE GENOMIC DNA]</scope>
    <source>
        <strain evidence="10">ATCC 27775 / DSM 1100 / LMG 10767 / O</strain>
    </source>
</reference>
<evidence type="ECO:0000256" key="6">
    <source>
        <dbReference type="ARBA" id="ARBA00023136"/>
    </source>
</evidence>
<comment type="subcellular location">
    <subcellularLocation>
        <location evidence="1">Cell membrane</location>
        <topology evidence="1">Single-pass membrane protein</topology>
    </subcellularLocation>
    <subcellularLocation>
        <location evidence="7">Cell membrane</location>
        <topology evidence="7">Single-pass type II membrane protein</topology>
    </subcellularLocation>
</comment>
<dbReference type="KEGG" id="hhy:Halhy_5759"/>
<organism evidence="9 10">
    <name type="scientific">Haliscomenobacter hydrossis (strain ATCC 27775 / DSM 1100 / LMG 10767 / O)</name>
    <dbReference type="NCBI Taxonomy" id="760192"/>
    <lineage>
        <taxon>Bacteria</taxon>
        <taxon>Pseudomonadati</taxon>
        <taxon>Bacteroidota</taxon>
        <taxon>Saprospiria</taxon>
        <taxon>Saprospirales</taxon>
        <taxon>Haliscomenobacteraceae</taxon>
        <taxon>Haliscomenobacter</taxon>
    </lineage>
</organism>
<evidence type="ECO:0000256" key="8">
    <source>
        <dbReference type="SAM" id="Phobius"/>
    </source>
</evidence>
<keyword evidence="4 7" id="KW-0812">Transmembrane</keyword>
<dbReference type="STRING" id="760192.Halhy_5759"/>
<evidence type="ECO:0000256" key="7">
    <source>
        <dbReference type="RuleBase" id="RU003879"/>
    </source>
</evidence>
<accession>F4KWY2</accession>
<dbReference type="OrthoDB" id="952702at2"/>
<dbReference type="PANTHER" id="PTHR30558:SF3">
    <property type="entry name" value="BIOPOLYMER TRANSPORT PROTEIN EXBD-RELATED"/>
    <property type="match status" value="1"/>
</dbReference>
<dbReference type="AlphaFoldDB" id="F4KWY2"/>
<comment type="similarity">
    <text evidence="2 7">Belongs to the ExbD/TolR family.</text>
</comment>
<reference key="2">
    <citation type="submission" date="2011-04" db="EMBL/GenBank/DDBJ databases">
        <title>Complete sequence of chromosome of Haliscomenobacter hydrossis DSM 1100.</title>
        <authorList>
            <consortium name="US DOE Joint Genome Institute (JGI-PGF)"/>
            <person name="Lucas S."/>
            <person name="Han J."/>
            <person name="Lapidus A."/>
            <person name="Bruce D."/>
            <person name="Goodwin L."/>
            <person name="Pitluck S."/>
            <person name="Peters L."/>
            <person name="Kyrpides N."/>
            <person name="Mavromatis K."/>
            <person name="Ivanova N."/>
            <person name="Ovchinnikova G."/>
            <person name="Pagani I."/>
            <person name="Daligault H."/>
            <person name="Detter J.C."/>
            <person name="Han C."/>
            <person name="Land M."/>
            <person name="Hauser L."/>
            <person name="Markowitz V."/>
            <person name="Cheng J.-F."/>
            <person name="Hugenholtz P."/>
            <person name="Woyke T."/>
            <person name="Wu D."/>
            <person name="Verbarg S."/>
            <person name="Frueling A."/>
            <person name="Brambilla E."/>
            <person name="Klenk H.-P."/>
            <person name="Eisen J.A."/>
        </authorList>
    </citation>
    <scope>NUCLEOTIDE SEQUENCE</scope>
    <source>
        <strain>DSM 1100</strain>
    </source>
</reference>
<evidence type="ECO:0000256" key="2">
    <source>
        <dbReference type="ARBA" id="ARBA00005811"/>
    </source>
</evidence>
<dbReference type="GO" id="GO:0022857">
    <property type="term" value="F:transmembrane transporter activity"/>
    <property type="evidence" value="ECO:0007669"/>
    <property type="project" value="InterPro"/>
</dbReference>
<dbReference type="Pfam" id="PF02472">
    <property type="entry name" value="ExbD"/>
    <property type="match status" value="1"/>
</dbReference>
<evidence type="ECO:0000256" key="3">
    <source>
        <dbReference type="ARBA" id="ARBA00022475"/>
    </source>
</evidence>
<evidence type="ECO:0000313" key="9">
    <source>
        <dbReference type="EMBL" id="AEE53582.1"/>
    </source>
</evidence>
<dbReference type="RefSeq" id="WP_013768111.1">
    <property type="nucleotide sequence ID" value="NC_015510.1"/>
</dbReference>
<dbReference type="GO" id="GO:0015031">
    <property type="term" value="P:protein transport"/>
    <property type="evidence" value="ECO:0007669"/>
    <property type="project" value="UniProtKB-KW"/>
</dbReference>
<evidence type="ECO:0000256" key="5">
    <source>
        <dbReference type="ARBA" id="ARBA00022989"/>
    </source>
</evidence>
<dbReference type="HOGENOM" id="CLU_085305_0_0_10"/>
<name>F4KWY2_HALH1</name>
<protein>
    <submittedName>
        <fullName evidence="9">Biopolymer transport protein ExbD/TolR</fullName>
    </submittedName>
</protein>
<keyword evidence="7" id="KW-0813">Transport</keyword>
<keyword evidence="7" id="KW-0653">Protein transport</keyword>
<keyword evidence="5 8" id="KW-1133">Transmembrane helix</keyword>
<evidence type="ECO:0000256" key="1">
    <source>
        <dbReference type="ARBA" id="ARBA00004162"/>
    </source>
</evidence>
<evidence type="ECO:0000256" key="4">
    <source>
        <dbReference type="ARBA" id="ARBA00022692"/>
    </source>
</evidence>